<organism evidence="2 3">
    <name type="scientific">Gigaspora margarita</name>
    <dbReference type="NCBI Taxonomy" id="4874"/>
    <lineage>
        <taxon>Eukaryota</taxon>
        <taxon>Fungi</taxon>
        <taxon>Fungi incertae sedis</taxon>
        <taxon>Mucoromycota</taxon>
        <taxon>Glomeromycotina</taxon>
        <taxon>Glomeromycetes</taxon>
        <taxon>Diversisporales</taxon>
        <taxon>Gigasporaceae</taxon>
        <taxon>Gigaspora</taxon>
    </lineage>
</organism>
<feature type="signal peptide" evidence="1">
    <location>
        <begin position="1"/>
        <end position="15"/>
    </location>
</feature>
<gene>
    <name evidence="2" type="ORF">GMARGA_LOCUS29944</name>
</gene>
<evidence type="ECO:0000313" key="2">
    <source>
        <dbReference type="EMBL" id="CAG8829263.1"/>
    </source>
</evidence>
<evidence type="ECO:0000256" key="1">
    <source>
        <dbReference type="SAM" id="SignalP"/>
    </source>
</evidence>
<dbReference type="Proteomes" id="UP000789901">
    <property type="component" value="Unassembled WGS sequence"/>
</dbReference>
<sequence length="126" mass="13382">MFGILLLTLMPSIQATCGLDKGDCVNGQTCDQPDDCKDSDATCKPFELVANVCECAQCIGRQDCKDGQDCTNSSCGIFGKCVPIFHSRCVVELSNGCLVGGFQGNCKIGDRCANFQDCESGLCCNN</sequence>
<evidence type="ECO:0000313" key="3">
    <source>
        <dbReference type="Proteomes" id="UP000789901"/>
    </source>
</evidence>
<reference evidence="2 3" key="1">
    <citation type="submission" date="2021-06" db="EMBL/GenBank/DDBJ databases">
        <authorList>
            <person name="Kallberg Y."/>
            <person name="Tangrot J."/>
            <person name="Rosling A."/>
        </authorList>
    </citation>
    <scope>NUCLEOTIDE SEQUENCE [LARGE SCALE GENOMIC DNA]</scope>
    <source>
        <strain evidence="2 3">120-4 pot B 10/14</strain>
    </source>
</reference>
<keyword evidence="1" id="KW-0732">Signal</keyword>
<keyword evidence="3" id="KW-1185">Reference proteome</keyword>
<protein>
    <submittedName>
        <fullName evidence="2">41483_t:CDS:1</fullName>
    </submittedName>
</protein>
<comment type="caution">
    <text evidence="2">The sequence shown here is derived from an EMBL/GenBank/DDBJ whole genome shotgun (WGS) entry which is preliminary data.</text>
</comment>
<feature type="non-terminal residue" evidence="2">
    <location>
        <position position="126"/>
    </location>
</feature>
<proteinExistence type="predicted"/>
<feature type="chain" id="PRO_5045744251" evidence="1">
    <location>
        <begin position="16"/>
        <end position="126"/>
    </location>
</feature>
<dbReference type="EMBL" id="CAJVQB010041201">
    <property type="protein sequence ID" value="CAG8829263.1"/>
    <property type="molecule type" value="Genomic_DNA"/>
</dbReference>
<accession>A0ABN7WFZ2</accession>
<name>A0ABN7WFZ2_GIGMA</name>